<dbReference type="EMBL" id="MN079093">
    <property type="protein sequence ID" value="QEA05019.1"/>
    <property type="molecule type" value="Genomic_DNA"/>
</dbReference>
<dbReference type="Gene3D" id="3.30.1130.10">
    <property type="match status" value="1"/>
</dbReference>
<reference evidence="10" key="1">
    <citation type="submission" date="2019-06" db="EMBL/GenBank/DDBJ databases">
        <authorList>
            <person name="Murdoch R.W."/>
            <person name="Fathepure B."/>
        </authorList>
    </citation>
    <scope>NUCLEOTIDE SEQUENCE</scope>
</reference>
<evidence type="ECO:0000256" key="7">
    <source>
        <dbReference type="ARBA" id="ARBA00023239"/>
    </source>
</evidence>
<dbReference type="InterPro" id="IPR006156">
    <property type="entry name" value="Dihydroneopterin_aldolase"/>
</dbReference>
<evidence type="ECO:0000256" key="4">
    <source>
        <dbReference type="ARBA" id="ARBA00013043"/>
    </source>
</evidence>
<dbReference type="InterPro" id="IPR006157">
    <property type="entry name" value="FolB_dom"/>
</dbReference>
<proteinExistence type="inferred from homology"/>
<dbReference type="NCBIfam" id="TIGR00525">
    <property type="entry name" value="folB"/>
    <property type="match status" value="1"/>
</dbReference>
<evidence type="ECO:0000256" key="2">
    <source>
        <dbReference type="ARBA" id="ARBA00005013"/>
    </source>
</evidence>
<evidence type="ECO:0000256" key="3">
    <source>
        <dbReference type="ARBA" id="ARBA00005708"/>
    </source>
</evidence>
<dbReference type="AlphaFoldDB" id="A0A5B8R7E0"/>
<dbReference type="FunFam" id="3.30.1130.10:FF:000002">
    <property type="entry name" value="7,8-dihydroneopterin aldolase"/>
    <property type="match status" value="1"/>
</dbReference>
<evidence type="ECO:0000256" key="5">
    <source>
        <dbReference type="ARBA" id="ARBA00022909"/>
    </source>
</evidence>
<dbReference type="SUPFAM" id="SSF55620">
    <property type="entry name" value="Tetrahydrobiopterin biosynthesis enzymes-like"/>
    <property type="match status" value="1"/>
</dbReference>
<feature type="domain" description="Dihydroneopterin aldolase/epimerase" evidence="9">
    <location>
        <begin position="4"/>
        <end position="114"/>
    </location>
</feature>
<dbReference type="GO" id="GO:0016853">
    <property type="term" value="F:isomerase activity"/>
    <property type="evidence" value="ECO:0007669"/>
    <property type="project" value="UniProtKB-KW"/>
</dbReference>
<dbReference type="Pfam" id="PF02152">
    <property type="entry name" value="FolB"/>
    <property type="match status" value="1"/>
</dbReference>
<evidence type="ECO:0000256" key="8">
    <source>
        <dbReference type="ARBA" id="ARBA00032903"/>
    </source>
</evidence>
<comment type="catalytic activity">
    <reaction evidence="1">
        <text>7,8-dihydroneopterin = 6-hydroxymethyl-7,8-dihydropterin + glycolaldehyde</text>
        <dbReference type="Rhea" id="RHEA:10540"/>
        <dbReference type="ChEBI" id="CHEBI:17001"/>
        <dbReference type="ChEBI" id="CHEBI:17071"/>
        <dbReference type="ChEBI" id="CHEBI:44841"/>
        <dbReference type="EC" id="4.1.2.25"/>
    </reaction>
</comment>
<dbReference type="PANTHER" id="PTHR42844">
    <property type="entry name" value="DIHYDRONEOPTERIN ALDOLASE 1-RELATED"/>
    <property type="match status" value="1"/>
</dbReference>
<evidence type="ECO:0000259" key="9">
    <source>
        <dbReference type="SMART" id="SM00905"/>
    </source>
</evidence>
<comment type="pathway">
    <text evidence="2">Cofactor biosynthesis; tetrahydrofolate biosynthesis; 2-amino-4-hydroxy-6-hydroxymethyl-7,8-dihydropteridine diphosphate from 7,8-dihydroneopterin triphosphate: step 3/4.</text>
</comment>
<dbReference type="GO" id="GO:0046656">
    <property type="term" value="P:folic acid biosynthetic process"/>
    <property type="evidence" value="ECO:0007669"/>
    <property type="project" value="UniProtKB-KW"/>
</dbReference>
<dbReference type="GO" id="GO:0004150">
    <property type="term" value="F:dihydroneopterin aldolase activity"/>
    <property type="evidence" value="ECO:0007669"/>
    <property type="project" value="UniProtKB-EC"/>
</dbReference>
<protein>
    <recommendedName>
        <fullName evidence="4">dihydroneopterin aldolase</fullName>
        <ecNumber evidence="4">4.1.2.25</ecNumber>
    </recommendedName>
    <alternativeName>
        <fullName evidence="8">7,8-dihydroneopterin aldolase</fullName>
    </alternativeName>
</protein>
<gene>
    <name evidence="10" type="primary">folB</name>
    <name evidence="10" type="ORF">KBTEX_01338</name>
</gene>
<comment type="similarity">
    <text evidence="3">Belongs to the DHNA family.</text>
</comment>
<dbReference type="SMART" id="SM00905">
    <property type="entry name" value="FolB"/>
    <property type="match status" value="1"/>
</dbReference>
<keyword evidence="6" id="KW-0413">Isomerase</keyword>
<dbReference type="InterPro" id="IPR043133">
    <property type="entry name" value="GTP-CH-I_C/QueF"/>
</dbReference>
<keyword evidence="7 10" id="KW-0456">Lyase</keyword>
<dbReference type="NCBIfam" id="TIGR00526">
    <property type="entry name" value="folB_dom"/>
    <property type="match status" value="1"/>
</dbReference>
<evidence type="ECO:0000256" key="6">
    <source>
        <dbReference type="ARBA" id="ARBA00023235"/>
    </source>
</evidence>
<keyword evidence="5" id="KW-0289">Folate biosynthesis</keyword>
<dbReference type="EC" id="4.1.2.25" evidence="4"/>
<organism evidence="10">
    <name type="scientific">uncultured organism</name>
    <dbReference type="NCBI Taxonomy" id="155900"/>
    <lineage>
        <taxon>unclassified sequences</taxon>
        <taxon>environmental samples</taxon>
    </lineage>
</organism>
<accession>A0A5B8R7E0</accession>
<sequence>MDSVFIEGLELRARIGVWDWERALNQRLRLDLELAADVAAAAASDELADAVSYADVAAWLVEAAGASDFRLLEALAEHLADGVRTRFGVSWLRLSLTKPGAVAGARGVGVRIERGATGQA</sequence>
<name>A0A5B8R7E0_9ZZZZ</name>
<evidence type="ECO:0000256" key="1">
    <source>
        <dbReference type="ARBA" id="ARBA00001353"/>
    </source>
</evidence>
<dbReference type="PANTHER" id="PTHR42844:SF1">
    <property type="entry name" value="DIHYDRONEOPTERIN ALDOLASE 1-RELATED"/>
    <property type="match status" value="1"/>
</dbReference>
<evidence type="ECO:0000313" key="10">
    <source>
        <dbReference type="EMBL" id="QEA05019.1"/>
    </source>
</evidence>